<dbReference type="EMBL" id="AACZ04016266">
    <property type="status" value="NOT_ANNOTATED_CDS"/>
    <property type="molecule type" value="Genomic_DNA"/>
</dbReference>
<feature type="domain" description="Zinc knuckle" evidence="3">
    <location>
        <begin position="41"/>
        <end position="82"/>
    </location>
</feature>
<feature type="region of interest" description="Disordered" evidence="2">
    <location>
        <begin position="330"/>
        <end position="368"/>
    </location>
</feature>
<sequence length="464" mass="49916">MMARRDPKPGAKRLVRAQTLQKQQRAPVGPRAPPHDEEDPRLKCKNCGAFGHTARSTRCPMKCWKAALVPQTLGEKEGKENLKPWKPQVEGNPGPLNKDKGVKEERPRQQDPQRKALLHIFSGKPPEKPLPNRKGSTESSDYLRVASGPMPVHTTSKRLRVDPVLSDCSATEMSDRGSILASLSPLRKASLSSSSSPGPKERQTGAAADIPQPAVRHQGRKPLLVVKPTHSSPEGGCREVPQAASKTHGLLQAISPQAQDKCPAVTSQPCPPAATHSLGLGSNLSFGPGARRPAQALIQAFLNFPKKPRLGPFQIPESAIQGGELWAPENLQPPPAATELGPSTSPQMGRRTPAQVPSVDRQPPHSRSCLPTAQACTMSCHPAASHDGAQPLRVLFRRLENLRWSSSLLAAPSFHSSEKPGAFLAQSPHVSEKSEGPCVRVPPSVLYEDLQVSSSSEDSDSDVE</sequence>
<feature type="compositionally biased region" description="Basic and acidic residues" evidence="2">
    <location>
        <begin position="74"/>
        <end position="83"/>
    </location>
</feature>
<comment type="similarity">
    <text evidence="1">Belongs to the FAM90 family.</text>
</comment>
<reference evidence="4" key="3">
    <citation type="submission" date="2025-09" db="UniProtKB">
        <authorList>
            <consortium name="Ensembl"/>
        </authorList>
    </citation>
    <scope>IDENTIFICATION</scope>
</reference>
<dbReference type="PANTHER" id="PTHR16035">
    <property type="entry name" value="PROTEIN FAM90A1"/>
    <property type="match status" value="1"/>
</dbReference>
<dbReference type="GeneTree" id="ENSGT00910000144208"/>
<dbReference type="Pfam" id="PF15288">
    <property type="entry name" value="zf-CCHC_6"/>
    <property type="match status" value="1"/>
</dbReference>
<evidence type="ECO:0000256" key="1">
    <source>
        <dbReference type="ARBA" id="ARBA00007943"/>
    </source>
</evidence>
<dbReference type="Ensembl" id="ENSPTRT00000097623.1">
    <property type="protein sequence ID" value="ENSPTRP00000085114.1"/>
    <property type="gene ID" value="ENSPTRG00000049924.1"/>
</dbReference>
<proteinExistence type="inferred from homology"/>
<evidence type="ECO:0000313" key="4">
    <source>
        <dbReference type="Ensembl" id="ENSPTRP00000085114.1"/>
    </source>
</evidence>
<feature type="compositionally biased region" description="Basic and acidic residues" evidence="2">
    <location>
        <begin position="97"/>
        <end position="114"/>
    </location>
</feature>
<evidence type="ECO:0000256" key="2">
    <source>
        <dbReference type="SAM" id="MobiDB-lite"/>
    </source>
</evidence>
<feature type="region of interest" description="Disordered" evidence="2">
    <location>
        <begin position="72"/>
        <end position="158"/>
    </location>
</feature>
<evidence type="ECO:0000313" key="5">
    <source>
        <dbReference type="Proteomes" id="UP000002277"/>
    </source>
</evidence>
<reference evidence="4" key="2">
    <citation type="submission" date="2025-08" db="UniProtKB">
        <authorList>
            <consortium name="Ensembl"/>
        </authorList>
    </citation>
    <scope>IDENTIFICATION</scope>
</reference>
<accession>A0A2I3T798</accession>
<dbReference type="InterPro" id="IPR041670">
    <property type="entry name" value="Znf-CCHC_6"/>
</dbReference>
<dbReference type="OMA" id="STESCHY"/>
<keyword evidence="5" id="KW-1185">Reference proteome</keyword>
<protein>
    <submittedName>
        <fullName evidence="4">Family with sequence similarity 90 member A26</fullName>
    </submittedName>
</protein>
<dbReference type="InterPro" id="IPR039213">
    <property type="entry name" value="FAM90"/>
</dbReference>
<dbReference type="PANTHER" id="PTHR16035:SF14">
    <property type="entry name" value="FAMILY WITH SEQUENCE SIMILARITY 90 MEMBER A11, PSEUDOGENE-RELATED"/>
    <property type="match status" value="1"/>
</dbReference>
<name>A0A2I3T798_PANTR</name>
<feature type="region of interest" description="Disordered" evidence="2">
    <location>
        <begin position="1"/>
        <end position="42"/>
    </location>
</feature>
<dbReference type="Proteomes" id="UP000002277">
    <property type="component" value="Chromosome 11"/>
</dbReference>
<feature type="region of interest" description="Disordered" evidence="2">
    <location>
        <begin position="415"/>
        <end position="440"/>
    </location>
</feature>
<evidence type="ECO:0000259" key="3">
    <source>
        <dbReference type="Pfam" id="PF15288"/>
    </source>
</evidence>
<dbReference type="Bgee" id="ENSPTRG00000049924">
    <property type="expression patterns" value="Expressed in cerebellar cortex and 7 other cell types or tissues"/>
</dbReference>
<dbReference type="InParanoid" id="A0A2I3T798"/>
<reference evidence="4 5" key="1">
    <citation type="journal article" date="2005" name="Nature">
        <title>Initial sequence of the chimpanzee genome and comparison with the human genome.</title>
        <authorList>
            <consortium name="Chimpanzee sequencing and analysis consortium"/>
        </authorList>
    </citation>
    <scope>NUCLEOTIDE SEQUENCE [LARGE SCALE GENOMIC DNA]</scope>
</reference>
<feature type="region of interest" description="Disordered" evidence="2">
    <location>
        <begin position="189"/>
        <end position="211"/>
    </location>
</feature>
<gene>
    <name evidence="4" type="primary">FAM90A26</name>
</gene>
<feature type="compositionally biased region" description="Basic and acidic residues" evidence="2">
    <location>
        <begin position="33"/>
        <end position="42"/>
    </location>
</feature>
<dbReference type="AlphaFoldDB" id="A0A2I3T798"/>
<organism evidence="4 5">
    <name type="scientific">Pan troglodytes</name>
    <name type="common">Chimpanzee</name>
    <dbReference type="NCBI Taxonomy" id="9598"/>
    <lineage>
        <taxon>Eukaryota</taxon>
        <taxon>Metazoa</taxon>
        <taxon>Chordata</taxon>
        <taxon>Craniata</taxon>
        <taxon>Vertebrata</taxon>
        <taxon>Euteleostomi</taxon>
        <taxon>Mammalia</taxon>
        <taxon>Eutheria</taxon>
        <taxon>Euarchontoglires</taxon>
        <taxon>Primates</taxon>
        <taxon>Haplorrhini</taxon>
        <taxon>Catarrhini</taxon>
        <taxon>Hominidae</taxon>
        <taxon>Pan</taxon>
    </lineage>
</organism>